<sequence length="235" mass="25919">MTPPLTPQPDRPLEPTAAAKTTSTQLFGVLYITLTGLVDSVVPNSRPWSLLGRSVSYIIKLAPILWWALTAGLDAPHPKLPNASTYNWLPDTEARTRDMETIYREDTKIIIPPLLFCNKYNYLPKYLVPMPSPLTLQPNCLQESVVANESTITQIFGVMYITLTGLINSMVPASGPWALLGKVLSYIVKLAPILWWALPAGPVGRPPASSQEPPTGWIPDKDSTNMKQNKVTQDV</sequence>
<evidence type="ECO:0000313" key="2">
    <source>
        <dbReference type="Proteomes" id="UP001165960"/>
    </source>
</evidence>
<evidence type="ECO:0000313" key="1">
    <source>
        <dbReference type="EMBL" id="KAJ9051738.1"/>
    </source>
</evidence>
<organism evidence="1 2">
    <name type="scientific">Entomophthora muscae</name>
    <dbReference type="NCBI Taxonomy" id="34485"/>
    <lineage>
        <taxon>Eukaryota</taxon>
        <taxon>Fungi</taxon>
        <taxon>Fungi incertae sedis</taxon>
        <taxon>Zoopagomycota</taxon>
        <taxon>Entomophthoromycotina</taxon>
        <taxon>Entomophthoromycetes</taxon>
        <taxon>Entomophthorales</taxon>
        <taxon>Entomophthoraceae</taxon>
        <taxon>Entomophthora</taxon>
    </lineage>
</organism>
<keyword evidence="2" id="KW-1185">Reference proteome</keyword>
<proteinExistence type="predicted"/>
<reference evidence="1" key="1">
    <citation type="submission" date="2022-04" db="EMBL/GenBank/DDBJ databases">
        <title>Genome of the entomopathogenic fungus Entomophthora muscae.</title>
        <authorList>
            <person name="Elya C."/>
            <person name="Lovett B.R."/>
            <person name="Lee E."/>
            <person name="Macias A.M."/>
            <person name="Hajek A.E."/>
            <person name="De Bivort B.L."/>
            <person name="Kasson M.T."/>
            <person name="De Fine Licht H.H."/>
            <person name="Stajich J.E."/>
        </authorList>
    </citation>
    <scope>NUCLEOTIDE SEQUENCE</scope>
    <source>
        <strain evidence="1">Berkeley</strain>
    </source>
</reference>
<name>A0ACC2RNT9_9FUNG</name>
<dbReference type="Proteomes" id="UP001165960">
    <property type="component" value="Unassembled WGS sequence"/>
</dbReference>
<gene>
    <name evidence="1" type="ORF">DSO57_1002002</name>
</gene>
<protein>
    <submittedName>
        <fullName evidence="1">Uncharacterized protein</fullName>
    </submittedName>
</protein>
<comment type="caution">
    <text evidence="1">The sequence shown here is derived from an EMBL/GenBank/DDBJ whole genome shotgun (WGS) entry which is preliminary data.</text>
</comment>
<accession>A0ACC2RNT9</accession>
<dbReference type="EMBL" id="QTSX02007104">
    <property type="protein sequence ID" value="KAJ9051738.1"/>
    <property type="molecule type" value="Genomic_DNA"/>
</dbReference>